<protein>
    <submittedName>
        <fullName evidence="2">Tripartite tricarboxylate transporter substrate binding protein</fullName>
    </submittedName>
</protein>
<dbReference type="EMBL" id="JAXOJX010000053">
    <property type="protein sequence ID" value="MDZ5459900.1"/>
    <property type="molecule type" value="Genomic_DNA"/>
</dbReference>
<proteinExistence type="inferred from homology"/>
<dbReference type="Proteomes" id="UP001293718">
    <property type="component" value="Unassembled WGS sequence"/>
</dbReference>
<accession>A0ABU5ILX0</accession>
<evidence type="ECO:0000313" key="2">
    <source>
        <dbReference type="EMBL" id="MDZ5459900.1"/>
    </source>
</evidence>
<evidence type="ECO:0000313" key="3">
    <source>
        <dbReference type="Proteomes" id="UP001293718"/>
    </source>
</evidence>
<gene>
    <name evidence="2" type="ORF">SM757_25280</name>
</gene>
<dbReference type="Gene3D" id="3.40.190.150">
    <property type="entry name" value="Bordetella uptake gene, domain 1"/>
    <property type="match status" value="1"/>
</dbReference>
<dbReference type="Pfam" id="PF03401">
    <property type="entry name" value="TctC"/>
    <property type="match status" value="1"/>
</dbReference>
<dbReference type="InterPro" id="IPR005064">
    <property type="entry name" value="BUG"/>
</dbReference>
<dbReference type="PANTHER" id="PTHR42928">
    <property type="entry name" value="TRICARBOXYLATE-BINDING PROTEIN"/>
    <property type="match status" value="1"/>
</dbReference>
<dbReference type="InterPro" id="IPR042100">
    <property type="entry name" value="Bug_dom1"/>
</dbReference>
<reference evidence="2 3" key="1">
    <citation type="submission" date="2023-11" db="EMBL/GenBank/DDBJ databases">
        <title>Draft genome of Azohydromonas lata strain H1 (DSM1123), a polyhydroxyalkanoate producer.</title>
        <authorList>
            <person name="Traversa D."/>
            <person name="D'Addabbo P."/>
            <person name="Pazzani C."/>
            <person name="Manzari C."/>
            <person name="Chiara M."/>
            <person name="Scrascia M."/>
        </authorList>
    </citation>
    <scope>NUCLEOTIDE SEQUENCE [LARGE SCALE GENOMIC DNA]</scope>
    <source>
        <strain evidence="2 3">H1</strain>
    </source>
</reference>
<sequence length="334" mass="35430">MTSEAIRAMCKHMASSHAATVGIFVLTAALPLVAHAEYPEKPVRIVVGFAAGTAPDIAARVLAQKLQAQWGKGVVVDNKDGAAGFLAAQEVARSPTDGYTLLFGAVAQISIAPNTYKKLPYDPQKDFAPIAQVANLDFVMVAPTTLPAKNLMDYVSWAQKESPMMGTFGAGTMGHFGAAMLASAANFKMEPVHYRRTGDAMTGVINGDAQGLFSSVALATPYITAGKITGLATTGASRSALLPQVPTFKELGYQDLDFTSWVGMFAPAKTPAPILDKINADIVRVLKDSDSQQALGKAGFTPAGSNRQDFEAFIQRENVRWANVVRTTGFKALD</sequence>
<dbReference type="RefSeq" id="WP_322467516.1">
    <property type="nucleotide sequence ID" value="NZ_JAXOJX010000053.1"/>
</dbReference>
<name>A0ABU5ILX0_9BURK</name>
<comment type="caution">
    <text evidence="2">The sequence shown here is derived from an EMBL/GenBank/DDBJ whole genome shotgun (WGS) entry which is preliminary data.</text>
</comment>
<dbReference type="SUPFAM" id="SSF53850">
    <property type="entry name" value="Periplasmic binding protein-like II"/>
    <property type="match status" value="1"/>
</dbReference>
<organism evidence="2 3">
    <name type="scientific">Azohydromonas lata</name>
    <dbReference type="NCBI Taxonomy" id="45677"/>
    <lineage>
        <taxon>Bacteria</taxon>
        <taxon>Pseudomonadati</taxon>
        <taxon>Pseudomonadota</taxon>
        <taxon>Betaproteobacteria</taxon>
        <taxon>Burkholderiales</taxon>
        <taxon>Sphaerotilaceae</taxon>
        <taxon>Azohydromonas</taxon>
    </lineage>
</organism>
<comment type="similarity">
    <text evidence="1">Belongs to the UPF0065 (bug) family.</text>
</comment>
<dbReference type="PANTHER" id="PTHR42928:SF5">
    <property type="entry name" value="BLR1237 PROTEIN"/>
    <property type="match status" value="1"/>
</dbReference>
<dbReference type="CDD" id="cd07012">
    <property type="entry name" value="PBP2_Bug_TTT"/>
    <property type="match status" value="1"/>
</dbReference>
<keyword evidence="3" id="KW-1185">Reference proteome</keyword>
<dbReference type="Gene3D" id="3.40.190.10">
    <property type="entry name" value="Periplasmic binding protein-like II"/>
    <property type="match status" value="1"/>
</dbReference>
<evidence type="ECO:0000256" key="1">
    <source>
        <dbReference type="ARBA" id="ARBA00006987"/>
    </source>
</evidence>
<dbReference type="PIRSF" id="PIRSF017082">
    <property type="entry name" value="YflP"/>
    <property type="match status" value="1"/>
</dbReference>